<keyword evidence="3" id="KW-1185">Reference proteome</keyword>
<organism evidence="2 3">
    <name type="scientific">Gasterosteus aculeatus aculeatus</name>
    <name type="common">three-spined stickleback</name>
    <dbReference type="NCBI Taxonomy" id="481459"/>
    <lineage>
        <taxon>Eukaryota</taxon>
        <taxon>Metazoa</taxon>
        <taxon>Chordata</taxon>
        <taxon>Craniata</taxon>
        <taxon>Vertebrata</taxon>
        <taxon>Euteleostomi</taxon>
        <taxon>Actinopterygii</taxon>
        <taxon>Neopterygii</taxon>
        <taxon>Teleostei</taxon>
        <taxon>Neoteleostei</taxon>
        <taxon>Acanthomorphata</taxon>
        <taxon>Eupercaria</taxon>
        <taxon>Perciformes</taxon>
        <taxon>Cottioidei</taxon>
        <taxon>Gasterosteales</taxon>
        <taxon>Gasterosteidae</taxon>
        <taxon>Gasterosteus</taxon>
    </lineage>
</organism>
<dbReference type="AlphaFoldDB" id="A0AAQ4QXE7"/>
<accession>A0AAQ4QXE7</accession>
<reference evidence="2 3" key="1">
    <citation type="journal article" date="2021" name="G3 (Bethesda)">
        <title>Improved contiguity of the threespine stickleback genome using long-read sequencing.</title>
        <authorList>
            <person name="Nath S."/>
            <person name="Shaw D.E."/>
            <person name="White M.A."/>
        </authorList>
    </citation>
    <scope>NUCLEOTIDE SEQUENCE [LARGE SCALE GENOMIC DNA]</scope>
    <source>
        <strain evidence="2 3">Lake Benthic</strain>
    </source>
</reference>
<feature type="compositionally biased region" description="Polar residues" evidence="1">
    <location>
        <begin position="78"/>
        <end position="99"/>
    </location>
</feature>
<dbReference type="Proteomes" id="UP000007635">
    <property type="component" value="Chromosome I"/>
</dbReference>
<reference evidence="2" key="2">
    <citation type="submission" date="2025-08" db="UniProtKB">
        <authorList>
            <consortium name="Ensembl"/>
        </authorList>
    </citation>
    <scope>IDENTIFICATION</scope>
</reference>
<reference evidence="2" key="3">
    <citation type="submission" date="2025-09" db="UniProtKB">
        <authorList>
            <consortium name="Ensembl"/>
        </authorList>
    </citation>
    <scope>IDENTIFICATION</scope>
</reference>
<dbReference type="Ensembl" id="ENSGACT00000054809.1">
    <property type="protein sequence ID" value="ENSGACP00000055057.1"/>
    <property type="gene ID" value="ENSGACG00000029096.1"/>
</dbReference>
<evidence type="ECO:0000313" key="3">
    <source>
        <dbReference type="Proteomes" id="UP000007635"/>
    </source>
</evidence>
<sequence>SDSGTNVQTAKSNRNGIIKAHCFVVVYSTNKTHPQKLECIPHRSESEKNDSPQRSCTSLALGLPTSRGGWHGPGGTAGKTTHQLKPGANNNFPNSRVSL</sequence>
<evidence type="ECO:0000256" key="1">
    <source>
        <dbReference type="SAM" id="MobiDB-lite"/>
    </source>
</evidence>
<proteinExistence type="predicted"/>
<feature type="compositionally biased region" description="Basic and acidic residues" evidence="1">
    <location>
        <begin position="41"/>
        <end position="51"/>
    </location>
</feature>
<protein>
    <submittedName>
        <fullName evidence="2">Uncharacterized protein</fullName>
    </submittedName>
</protein>
<feature type="region of interest" description="Disordered" evidence="1">
    <location>
        <begin position="41"/>
        <end position="99"/>
    </location>
</feature>
<name>A0AAQ4QXE7_GASAC</name>
<evidence type="ECO:0000313" key="2">
    <source>
        <dbReference type="Ensembl" id="ENSGACP00000055057.1"/>
    </source>
</evidence>